<dbReference type="GO" id="GO:0006352">
    <property type="term" value="P:DNA-templated transcription initiation"/>
    <property type="evidence" value="ECO:0007669"/>
    <property type="project" value="InterPro"/>
</dbReference>
<dbReference type="Proteomes" id="UP000005039">
    <property type="component" value="Unassembled WGS sequence"/>
</dbReference>
<evidence type="ECO:0000313" key="3">
    <source>
        <dbReference type="Proteomes" id="UP000005039"/>
    </source>
</evidence>
<dbReference type="InterPro" id="IPR013324">
    <property type="entry name" value="RNA_pol_sigma_r3/r4-like"/>
</dbReference>
<dbReference type="AlphaFoldDB" id="I0RA56"/>
<dbReference type="Gene3D" id="1.20.140.160">
    <property type="match status" value="1"/>
</dbReference>
<dbReference type="Pfam" id="PF04545">
    <property type="entry name" value="Sigma70_r4"/>
    <property type="match status" value="1"/>
</dbReference>
<keyword evidence="3" id="KW-1185">Reference proteome</keyword>
<proteinExistence type="predicted"/>
<dbReference type="SUPFAM" id="SSF88659">
    <property type="entry name" value="Sigma3 and sigma4 domains of RNA polymerase sigma factors"/>
    <property type="match status" value="1"/>
</dbReference>
<comment type="caution">
    <text evidence="2">The sequence shown here is derived from an EMBL/GenBank/DDBJ whole genome shotgun (WGS) entry which is preliminary data.</text>
</comment>
<evidence type="ECO:0000313" key="2">
    <source>
        <dbReference type="EMBL" id="EIC96564.1"/>
    </source>
</evidence>
<evidence type="ECO:0000259" key="1">
    <source>
        <dbReference type="Pfam" id="PF04545"/>
    </source>
</evidence>
<dbReference type="InterPro" id="IPR007630">
    <property type="entry name" value="RNA_pol_sigma70_r4"/>
</dbReference>
<organism evidence="2 3">
    <name type="scientific">Lachnoanaerobaculum saburreum F0468</name>
    <dbReference type="NCBI Taxonomy" id="1095750"/>
    <lineage>
        <taxon>Bacteria</taxon>
        <taxon>Bacillati</taxon>
        <taxon>Bacillota</taxon>
        <taxon>Clostridia</taxon>
        <taxon>Lachnospirales</taxon>
        <taxon>Lachnospiraceae</taxon>
        <taxon>Lachnoanaerobaculum</taxon>
    </lineage>
</organism>
<dbReference type="eggNOG" id="COG1595">
    <property type="taxonomic scope" value="Bacteria"/>
</dbReference>
<sequence>MLRCRSPPFFCLKTSRQKENGELEMKKEYYLYVDGQKVKVSEEIYKVYWREEEHEKYLEQVDRKKHLLFFSSLDHDGHFSETIVDEAIDVENIVETKIMIEAVKNAISMLSTEERDIIECLYFNDETLSSIARRKKVSYQAIQWRKNSILKKLRLLLEEILK</sequence>
<dbReference type="EMBL" id="AJGH01000035">
    <property type="protein sequence ID" value="EIC96564.1"/>
    <property type="molecule type" value="Genomic_DNA"/>
</dbReference>
<protein>
    <submittedName>
        <fullName evidence="2">Sigma-70, region 4</fullName>
    </submittedName>
</protein>
<gene>
    <name evidence="2" type="ORF">HMPREF9970_0348</name>
</gene>
<accession>I0RA56</accession>
<feature type="domain" description="RNA polymerase sigma-70 region 4" evidence="1">
    <location>
        <begin position="106"/>
        <end position="154"/>
    </location>
</feature>
<reference evidence="2 3" key="1">
    <citation type="submission" date="2012-03" db="EMBL/GenBank/DDBJ databases">
        <authorList>
            <person name="Durkin A.S."/>
            <person name="McCorrison J."/>
            <person name="Torralba M."/>
            <person name="Gillis M."/>
            <person name="Methe B."/>
            <person name="Sutton G."/>
            <person name="Nelson K.E."/>
        </authorList>
    </citation>
    <scope>NUCLEOTIDE SEQUENCE [LARGE SCALE GENOMIC DNA]</scope>
    <source>
        <strain evidence="2 3">F0468</strain>
    </source>
</reference>
<dbReference type="GO" id="GO:0003700">
    <property type="term" value="F:DNA-binding transcription factor activity"/>
    <property type="evidence" value="ECO:0007669"/>
    <property type="project" value="InterPro"/>
</dbReference>
<name>I0RA56_9FIRM</name>
<dbReference type="PATRIC" id="fig|1095750.3.peg.679"/>